<dbReference type="InterPro" id="IPR051406">
    <property type="entry name" value="PLD_domain"/>
</dbReference>
<keyword evidence="6" id="KW-0443">Lipid metabolism</keyword>
<evidence type="ECO:0000313" key="9">
    <source>
        <dbReference type="EMBL" id="SOD80277.1"/>
    </source>
</evidence>
<dbReference type="GO" id="GO:0016042">
    <property type="term" value="P:lipid catabolic process"/>
    <property type="evidence" value="ECO:0007669"/>
    <property type="project" value="UniProtKB-KW"/>
</dbReference>
<dbReference type="GO" id="GO:0006793">
    <property type="term" value="P:phosphorus metabolic process"/>
    <property type="evidence" value="ECO:0007669"/>
    <property type="project" value="UniProtKB-ARBA"/>
</dbReference>
<reference evidence="10" key="1">
    <citation type="submission" date="2017-09" db="EMBL/GenBank/DDBJ databases">
        <authorList>
            <person name="Varghese N."/>
            <person name="Submissions S."/>
        </authorList>
    </citation>
    <scope>NUCLEOTIDE SEQUENCE [LARGE SCALE GENOMIC DNA]</scope>
    <source>
        <strain evidence="10">DSM 29961</strain>
    </source>
</reference>
<dbReference type="SUPFAM" id="SSF56024">
    <property type="entry name" value="Phospholipase D/nuclease"/>
    <property type="match status" value="1"/>
</dbReference>
<dbReference type="Gene3D" id="3.30.870.10">
    <property type="entry name" value="Endonuclease Chain A"/>
    <property type="match status" value="1"/>
</dbReference>
<dbReference type="GO" id="GO:0016891">
    <property type="term" value="F:RNA endonuclease activity producing 5'-phosphomonoesters, hydrolytic mechanism"/>
    <property type="evidence" value="ECO:0007669"/>
    <property type="project" value="TreeGrafter"/>
</dbReference>
<sequence>MQTTAHFTQIHETILAELRQARQSVFVAVAWFTDRDLFQTLCERARDGVTVELMITNDAINFREGGLPFDTLRQAGGCVYAIGVGDEGDTLMHNKFCVIDTHTVITGSFNWSYKARQNHENITISTEAEPLANQFKAEFRQLRDRYAPAPGKAPIDLGKVLKRLDLIKTLIALDEPEELSPHIDKLSQQHLTDDLEQLVTLLRRGQYAEAVGRIDQFGKQHTTLAAFIDAELSGLKIEVRILELQIQALEAEKADIDKLLHDFSVQHSLRLGDLILKILELRRAQAITEHERTEAETDYTNFNREYTETRQQSRFDLTTDEQRDLKRRFRKAAQLCHPDVVAEALKQQAEALFAELKAANDHNDLKRVTEILTILERGETFIPRSETVTEKALLKHERSRLQALATQLQTNVQALQGSEEYQLISQLSDWEMYFAGKRQQLEEQLELLTV</sequence>
<dbReference type="OrthoDB" id="9762009at2"/>
<keyword evidence="4" id="KW-0378">Hydrolase</keyword>
<dbReference type="PANTHER" id="PTHR43856">
    <property type="entry name" value="CARDIOLIPIN HYDROLASE"/>
    <property type="match status" value="1"/>
</dbReference>
<dbReference type="SUPFAM" id="SSF46565">
    <property type="entry name" value="Chaperone J-domain"/>
    <property type="match status" value="1"/>
</dbReference>
<feature type="domain" description="PLD phosphodiesterase" evidence="8">
    <location>
        <begin position="88"/>
        <end position="115"/>
    </location>
</feature>
<dbReference type="InterPro" id="IPR036869">
    <property type="entry name" value="J_dom_sf"/>
</dbReference>
<evidence type="ECO:0000313" key="10">
    <source>
        <dbReference type="Proteomes" id="UP000219452"/>
    </source>
</evidence>
<dbReference type="EC" id="3.1.4.4" evidence="3"/>
<protein>
    <recommendedName>
        <fullName evidence="3">phospholipase D</fullName>
        <ecNumber evidence="3">3.1.4.4</ecNumber>
    </recommendedName>
</protein>
<accession>A0A286FAL0</accession>
<dbReference type="EMBL" id="OCNH01000001">
    <property type="protein sequence ID" value="SOD80277.1"/>
    <property type="molecule type" value="Genomic_DNA"/>
</dbReference>
<proteinExistence type="inferred from homology"/>
<keyword evidence="10" id="KW-1185">Reference proteome</keyword>
<dbReference type="InterPro" id="IPR025202">
    <property type="entry name" value="PLD-like_dom"/>
</dbReference>
<comment type="catalytic activity">
    <reaction evidence="1">
        <text>a 1,2-diacyl-sn-glycero-3-phosphocholine + H2O = a 1,2-diacyl-sn-glycero-3-phosphate + choline + H(+)</text>
        <dbReference type="Rhea" id="RHEA:14445"/>
        <dbReference type="ChEBI" id="CHEBI:15354"/>
        <dbReference type="ChEBI" id="CHEBI:15377"/>
        <dbReference type="ChEBI" id="CHEBI:15378"/>
        <dbReference type="ChEBI" id="CHEBI:57643"/>
        <dbReference type="ChEBI" id="CHEBI:58608"/>
        <dbReference type="EC" id="3.1.4.4"/>
    </reaction>
</comment>
<evidence type="ECO:0000256" key="6">
    <source>
        <dbReference type="ARBA" id="ARBA00023098"/>
    </source>
</evidence>
<dbReference type="RefSeq" id="WP_097124975.1">
    <property type="nucleotide sequence ID" value="NZ_OCNH01000001.1"/>
</dbReference>
<dbReference type="PROSITE" id="PS50035">
    <property type="entry name" value="PLD"/>
    <property type="match status" value="1"/>
</dbReference>
<evidence type="ECO:0000256" key="7">
    <source>
        <dbReference type="SAM" id="Coils"/>
    </source>
</evidence>
<dbReference type="Pfam" id="PF13091">
    <property type="entry name" value="PLDc_2"/>
    <property type="match status" value="1"/>
</dbReference>
<evidence type="ECO:0000256" key="5">
    <source>
        <dbReference type="ARBA" id="ARBA00022963"/>
    </source>
</evidence>
<evidence type="ECO:0000256" key="1">
    <source>
        <dbReference type="ARBA" id="ARBA00000798"/>
    </source>
</evidence>
<dbReference type="AlphaFoldDB" id="A0A286FAL0"/>
<evidence type="ECO:0000256" key="2">
    <source>
        <dbReference type="ARBA" id="ARBA00008664"/>
    </source>
</evidence>
<comment type="similarity">
    <text evidence="2">Belongs to the phospholipase D family.</text>
</comment>
<gene>
    <name evidence="9" type="ORF">SAMN06269250_1321</name>
</gene>
<evidence type="ECO:0000256" key="4">
    <source>
        <dbReference type="ARBA" id="ARBA00022801"/>
    </source>
</evidence>
<keyword evidence="5" id="KW-0442">Lipid degradation</keyword>
<organism evidence="9 10">
    <name type="scientific">Spirosoma fluviale</name>
    <dbReference type="NCBI Taxonomy" id="1597977"/>
    <lineage>
        <taxon>Bacteria</taxon>
        <taxon>Pseudomonadati</taxon>
        <taxon>Bacteroidota</taxon>
        <taxon>Cytophagia</taxon>
        <taxon>Cytophagales</taxon>
        <taxon>Cytophagaceae</taxon>
        <taxon>Spirosoma</taxon>
    </lineage>
</organism>
<dbReference type="GO" id="GO:0004630">
    <property type="term" value="F:phospholipase D activity"/>
    <property type="evidence" value="ECO:0007669"/>
    <property type="project" value="UniProtKB-EC"/>
</dbReference>
<keyword evidence="7" id="KW-0175">Coiled coil</keyword>
<dbReference type="SMART" id="SM00155">
    <property type="entry name" value="PLDc"/>
    <property type="match status" value="1"/>
</dbReference>
<dbReference type="PANTHER" id="PTHR43856:SF1">
    <property type="entry name" value="MITOCHONDRIAL CARDIOLIPIN HYDROLASE"/>
    <property type="match status" value="1"/>
</dbReference>
<dbReference type="InterPro" id="IPR001736">
    <property type="entry name" value="PLipase_D/transphosphatidylase"/>
</dbReference>
<dbReference type="CDD" id="cd09174">
    <property type="entry name" value="PLDc_Nuc_like_unchar2"/>
    <property type="match status" value="1"/>
</dbReference>
<evidence type="ECO:0000259" key="8">
    <source>
        <dbReference type="PROSITE" id="PS50035"/>
    </source>
</evidence>
<name>A0A286FAL0_9BACT</name>
<feature type="coiled-coil region" evidence="7">
    <location>
        <begin position="232"/>
        <end position="296"/>
    </location>
</feature>
<evidence type="ECO:0000256" key="3">
    <source>
        <dbReference type="ARBA" id="ARBA00012027"/>
    </source>
</evidence>
<dbReference type="Proteomes" id="UP000219452">
    <property type="component" value="Unassembled WGS sequence"/>
</dbReference>